<dbReference type="GO" id="GO:0017004">
    <property type="term" value="P:cytochrome complex assembly"/>
    <property type="evidence" value="ECO:0007669"/>
    <property type="project" value="UniProtKB-KW"/>
</dbReference>
<evidence type="ECO:0000256" key="2">
    <source>
        <dbReference type="ARBA" id="ARBA00022748"/>
    </source>
</evidence>
<dbReference type="AlphaFoldDB" id="A0AAE3INN9"/>
<protein>
    <submittedName>
        <fullName evidence="7">AhpC/TSA family protein</fullName>
    </submittedName>
</protein>
<dbReference type="InterPro" id="IPR000866">
    <property type="entry name" value="AhpC/TSA"/>
</dbReference>
<evidence type="ECO:0000256" key="3">
    <source>
        <dbReference type="ARBA" id="ARBA00023157"/>
    </source>
</evidence>
<dbReference type="GO" id="GO:0030313">
    <property type="term" value="C:cell envelope"/>
    <property type="evidence" value="ECO:0007669"/>
    <property type="project" value="UniProtKB-SubCell"/>
</dbReference>
<evidence type="ECO:0000256" key="1">
    <source>
        <dbReference type="ARBA" id="ARBA00004196"/>
    </source>
</evidence>
<dbReference type="RefSeq" id="WP_263038910.1">
    <property type="nucleotide sequence ID" value="NZ_JAOTPL010000028.1"/>
</dbReference>
<dbReference type="InterPro" id="IPR013766">
    <property type="entry name" value="Thioredoxin_domain"/>
</dbReference>
<dbReference type="GO" id="GO:0016491">
    <property type="term" value="F:oxidoreductase activity"/>
    <property type="evidence" value="ECO:0007669"/>
    <property type="project" value="InterPro"/>
</dbReference>
<dbReference type="Proteomes" id="UP001209317">
    <property type="component" value="Unassembled WGS sequence"/>
</dbReference>
<sequence>MTKTFLIAAAILSSVTAYAQKKPVTPKKKIAPKNTVAVQKVNPGFVIEGNIQGADKAKVYLVRRVGGEQHIDSTEVLNGSFSFKDTISAPSTATLVVRNGEDQARTILILERGRIKVAGKASEPGLIVSGTQENDIYSQYNSKLFGGNPGWETEFEKKYVAAHNAKDTVALKMYEEEYRKMDKDNAKVAADVIRANRSSYVAPVLLSMKMSSIDIDTANELLKLIEARPVQYDLTARLRDAVDKKLATAPGKMAPEISEKDTAGVNEIRLSSLKGKYVLIDFWASWCGPCRAENPNVVEAYHKFKDKNFTIYSVSLDRNKPSWIKAIKDDKLDWPYHVSDLQYWNSASAKKYGVNGIPANFLLDPSGKIIATDLRGEELHKKLAEVIK</sequence>
<dbReference type="InterPro" id="IPR017937">
    <property type="entry name" value="Thioredoxin_CS"/>
</dbReference>
<proteinExistence type="predicted"/>
<dbReference type="InterPro" id="IPR025380">
    <property type="entry name" value="DUF4369"/>
</dbReference>
<name>A0AAE3INN9_9BACT</name>
<evidence type="ECO:0000256" key="4">
    <source>
        <dbReference type="ARBA" id="ARBA00023284"/>
    </source>
</evidence>
<feature type="signal peptide" evidence="5">
    <location>
        <begin position="1"/>
        <end position="19"/>
    </location>
</feature>
<dbReference type="Gene3D" id="3.40.30.10">
    <property type="entry name" value="Glutaredoxin"/>
    <property type="match status" value="1"/>
</dbReference>
<dbReference type="InterPro" id="IPR036249">
    <property type="entry name" value="Thioredoxin-like_sf"/>
</dbReference>
<dbReference type="PANTHER" id="PTHR42852">
    <property type="entry name" value="THIOL:DISULFIDE INTERCHANGE PROTEIN DSBE"/>
    <property type="match status" value="1"/>
</dbReference>
<dbReference type="CDD" id="cd02966">
    <property type="entry name" value="TlpA_like_family"/>
    <property type="match status" value="1"/>
</dbReference>
<dbReference type="Pfam" id="PF14289">
    <property type="entry name" value="DUF4369"/>
    <property type="match status" value="1"/>
</dbReference>
<dbReference type="PANTHER" id="PTHR42852:SF6">
    <property type="entry name" value="THIOL:DISULFIDE INTERCHANGE PROTEIN DSBE"/>
    <property type="match status" value="1"/>
</dbReference>
<evidence type="ECO:0000313" key="7">
    <source>
        <dbReference type="EMBL" id="MCU7695422.1"/>
    </source>
</evidence>
<keyword evidence="3" id="KW-1015">Disulfide bond</keyword>
<dbReference type="Pfam" id="PF00578">
    <property type="entry name" value="AhpC-TSA"/>
    <property type="match status" value="1"/>
</dbReference>
<comment type="subcellular location">
    <subcellularLocation>
        <location evidence="1">Cell envelope</location>
    </subcellularLocation>
</comment>
<keyword evidence="5" id="KW-0732">Signal</keyword>
<dbReference type="EMBL" id="JAOTPL010000028">
    <property type="protein sequence ID" value="MCU7695422.1"/>
    <property type="molecule type" value="Genomic_DNA"/>
</dbReference>
<keyword evidence="2" id="KW-0201">Cytochrome c-type biogenesis</keyword>
<evidence type="ECO:0000256" key="5">
    <source>
        <dbReference type="SAM" id="SignalP"/>
    </source>
</evidence>
<dbReference type="PROSITE" id="PS51352">
    <property type="entry name" value="THIOREDOXIN_2"/>
    <property type="match status" value="1"/>
</dbReference>
<gene>
    <name evidence="7" type="ORF">OD355_12925</name>
</gene>
<dbReference type="InterPro" id="IPR050553">
    <property type="entry name" value="Thioredoxin_ResA/DsbE_sf"/>
</dbReference>
<comment type="caution">
    <text evidence="7">The sequence shown here is derived from an EMBL/GenBank/DDBJ whole genome shotgun (WGS) entry which is preliminary data.</text>
</comment>
<evidence type="ECO:0000259" key="6">
    <source>
        <dbReference type="PROSITE" id="PS51352"/>
    </source>
</evidence>
<accession>A0AAE3INN9</accession>
<organism evidence="7 8">
    <name type="scientific">Haoranjiania flava</name>
    <dbReference type="NCBI Taxonomy" id="1856322"/>
    <lineage>
        <taxon>Bacteria</taxon>
        <taxon>Pseudomonadati</taxon>
        <taxon>Bacteroidota</taxon>
        <taxon>Chitinophagia</taxon>
        <taxon>Chitinophagales</taxon>
        <taxon>Chitinophagaceae</taxon>
        <taxon>Haoranjiania</taxon>
    </lineage>
</organism>
<dbReference type="SUPFAM" id="SSF52833">
    <property type="entry name" value="Thioredoxin-like"/>
    <property type="match status" value="1"/>
</dbReference>
<feature type="chain" id="PRO_5042099833" evidence="5">
    <location>
        <begin position="20"/>
        <end position="388"/>
    </location>
</feature>
<dbReference type="GO" id="GO:0016209">
    <property type="term" value="F:antioxidant activity"/>
    <property type="evidence" value="ECO:0007669"/>
    <property type="project" value="InterPro"/>
</dbReference>
<keyword evidence="4" id="KW-0676">Redox-active center</keyword>
<reference evidence="7" key="1">
    <citation type="submission" date="2022-10" db="EMBL/GenBank/DDBJ databases">
        <authorList>
            <person name="Kim H.S."/>
            <person name="Kim J.-S."/>
            <person name="Suh M.K."/>
            <person name="Eom M.K."/>
            <person name="Lee J.-S."/>
        </authorList>
    </citation>
    <scope>NUCLEOTIDE SEQUENCE</scope>
    <source>
        <strain evidence="7">LIP-5</strain>
    </source>
</reference>
<feature type="domain" description="Thioredoxin" evidence="6">
    <location>
        <begin position="248"/>
        <end position="388"/>
    </location>
</feature>
<evidence type="ECO:0000313" key="8">
    <source>
        <dbReference type="Proteomes" id="UP001209317"/>
    </source>
</evidence>
<keyword evidence="8" id="KW-1185">Reference proteome</keyword>
<dbReference type="PROSITE" id="PS00194">
    <property type="entry name" value="THIOREDOXIN_1"/>
    <property type="match status" value="1"/>
</dbReference>